<sequence>MAQSSEKDFQSFSKLRRMVQETNSPELKQLESQLLQSYSNKLNKEASDDKKREKKLEVAAEKSFNELFGKACSLDKEYEMMTQKRSHEQAIALALYQREQAACQIIRQSEQECGEIITDLALAKDHKEEIRKEKLLMEEKRNREAQDKYESCLKVQQQRTANAQMERIFELRERSAAGAAAAAQTLREEVLQEEQHLRQLLHSQCAVRLARSVQQHRDLAQEVRDLRIEVDAAERLLLQERQLELQEQAQREREAQVQQIRQQQVREKAESTRREELQDQEYLRILTEVQQLECDLDQLTAAARRRRQALREAETRRLLHARCLLRRRQHLHLLQQDGLLQEYHDLRSATAAEEERQILLEFAPHLLPHLTPQLQGRLASLHTL</sequence>
<reference evidence="3 4" key="1">
    <citation type="submission" date="2025-04" db="UniProtKB">
        <authorList>
            <consortium name="RefSeq"/>
        </authorList>
    </citation>
    <scope>IDENTIFICATION</scope>
    <source>
        <tissue evidence="3 4">Whole organism</tissue>
    </source>
</reference>
<dbReference type="AlphaFoldDB" id="A0A8B7PLT8"/>
<keyword evidence="3 4" id="KW-0282">Flagellum</keyword>
<dbReference type="RefSeq" id="XP_047736798.1">
    <property type="nucleotide sequence ID" value="XM_047880842.1"/>
</dbReference>
<dbReference type="OrthoDB" id="6404236at2759"/>
<keyword evidence="3 4" id="KW-0966">Cell projection</keyword>
<name>A0A8B7PLT8_HYAAZ</name>
<protein>
    <submittedName>
        <fullName evidence="3 4">Cilia- and flagella-associated protein 53 isoform X1</fullName>
    </submittedName>
</protein>
<evidence type="ECO:0000313" key="4">
    <source>
        <dbReference type="RefSeq" id="XP_047736798.1"/>
    </source>
</evidence>
<evidence type="ECO:0000256" key="1">
    <source>
        <dbReference type="SAM" id="Coils"/>
    </source>
</evidence>
<evidence type="ECO:0000313" key="2">
    <source>
        <dbReference type="Proteomes" id="UP000694843"/>
    </source>
</evidence>
<dbReference type="RefSeq" id="XP_018026361.1">
    <property type="nucleotide sequence ID" value="XM_018170872.2"/>
</dbReference>
<dbReference type="Proteomes" id="UP000694843">
    <property type="component" value="Unplaced"/>
</dbReference>
<gene>
    <name evidence="3 4 5" type="primary">LOC108681797</name>
</gene>
<keyword evidence="1" id="KW-0175">Coiled coil</keyword>
<keyword evidence="2" id="KW-1185">Reference proteome</keyword>
<dbReference type="RefSeq" id="XP_047736799.1">
    <property type="nucleotide sequence ID" value="XM_047880843.1"/>
</dbReference>
<evidence type="ECO:0000313" key="3">
    <source>
        <dbReference type="RefSeq" id="XP_018026361.1"/>
    </source>
</evidence>
<accession>A0A8B7PLT8</accession>
<dbReference type="KEGG" id="hazt:108681797"/>
<organism evidence="2 3">
    <name type="scientific">Hyalella azteca</name>
    <name type="common">Amphipod</name>
    <dbReference type="NCBI Taxonomy" id="294128"/>
    <lineage>
        <taxon>Eukaryota</taxon>
        <taxon>Metazoa</taxon>
        <taxon>Ecdysozoa</taxon>
        <taxon>Arthropoda</taxon>
        <taxon>Crustacea</taxon>
        <taxon>Multicrustacea</taxon>
        <taxon>Malacostraca</taxon>
        <taxon>Eumalacostraca</taxon>
        <taxon>Peracarida</taxon>
        <taxon>Amphipoda</taxon>
        <taxon>Senticaudata</taxon>
        <taxon>Talitrida</taxon>
        <taxon>Talitroidea</taxon>
        <taxon>Hyalellidae</taxon>
        <taxon>Hyalella</taxon>
    </lineage>
</organism>
<keyword evidence="3 4" id="KW-0969">Cilium</keyword>
<evidence type="ECO:0000313" key="5">
    <source>
        <dbReference type="RefSeq" id="XP_047736799.1"/>
    </source>
</evidence>
<proteinExistence type="predicted"/>
<feature type="coiled-coil region" evidence="1">
    <location>
        <begin position="209"/>
        <end position="316"/>
    </location>
</feature>
<dbReference type="GeneID" id="108681797"/>